<evidence type="ECO:0000313" key="4">
    <source>
        <dbReference type="Proteomes" id="UP000001449"/>
    </source>
</evidence>
<feature type="region of interest" description="Disordered" evidence="1">
    <location>
        <begin position="665"/>
        <end position="692"/>
    </location>
</feature>
<feature type="compositionally biased region" description="Basic and acidic residues" evidence="1">
    <location>
        <begin position="992"/>
        <end position="1008"/>
    </location>
</feature>
<dbReference type="RefSeq" id="XP_002287932.1">
    <property type="nucleotide sequence ID" value="XM_002287896.1"/>
</dbReference>
<gene>
    <name evidence="3" type="ORF">THAPSDRAFT_21375</name>
</gene>
<feature type="compositionally biased region" description="Polar residues" evidence="1">
    <location>
        <begin position="89"/>
        <end position="101"/>
    </location>
</feature>
<feature type="compositionally biased region" description="Polar residues" evidence="1">
    <location>
        <begin position="777"/>
        <end position="788"/>
    </location>
</feature>
<feature type="compositionally biased region" description="Polar residues" evidence="1">
    <location>
        <begin position="447"/>
        <end position="462"/>
    </location>
</feature>
<dbReference type="Gene3D" id="6.10.140.530">
    <property type="match status" value="3"/>
</dbReference>
<sequence>MLTNASPRSDEPSADKHNNTDVPAESAVDGRLPNASKTDVPTKELAFASDSVAADNTPQNELEHYKVEDRIQPAKDDGVAAAADGAENGKTSSEQTNNEIADQTEDNAADDVAAQVMKPDSVQNVDDGSKASHDVDKSEVCGEKATDQKQTAEDTSLEQQAGANQIINGEQVVGAKQDVDAAAANTTARKSSMASAASSTEPTSSNKRMRTRSLSSAVSSISGDGDGGENGNFFDNDGKTPLVGNRKRSISSCQSHGPVRKRHKGRALFAIGVTSPSVHTSARKTDEGGVDNDVCCLPAMNELKNDGEDSDVLTFPRPRSNTIDSFRAAMDSHADLPSESIILPEMKSDVIGEQEKTVEVDRQRSDTLEFLTKGNPLISPRNRADTVDFLTAAVGGDRTRSDTIDFLTAAVGGDRNRSDTIDFLTAAVGRDIDNASLLAPPSPTKIGLTSATEQQDGVSSKQIDPVGLESNYAQAPAPLAQGSSKKGVAFGKTPKKTNVSRDSSNNMNHGHGPLRKRYRSRSLSFQNSDHDDGSSKPDEIDEDDIATESGSSTGGRARSNTVDSLQNALFGRTRSDTIDFLTAAVAGDMGHDLDAAIAAAAGDGASFAMHPISAPSGASISHHSNVFLAPGRNRSDTLDSTGSSINSAKLDFLVEVAAEDGQLGSPIAGVHRDRADSAGGDSTEQIQRRPRSNTLEIYSSMAATRTRSDTVDFLIGATEDPVGNIDDVVTLPDDNANNGCVLDHLKALCDEPKISGAKASVVASTGILRRRRRSSSGNQVRATISSPRTKFDDECTKSKRSRKNSESTSKTNPSLDTSGQRLLYESIQQMDSEKRNRLESWGGMSDLSTTGMDPTAIAAHHDALKTTGLLDDLVNAADFECDDVSDLQETASAEKRKRAGSGGTNSLSGKQKGRPRLDSLASLSLASLSDASVSLSGKRDDDSKLLAGQTPNSKSSTGANSIVVDYDAIAAAVAATDGLDMEAIMGKPKDMSRLDKASVRKSKVESQKKKIALSRGQVTTTPTTTPNVTITRLPPIPTSTSTSVSKPTVQTPVPVRSDPITKQRPPSKPAYPPRSKEPVQKSLPPKSAGPKPFPVASIDIPLVPIPKNTQTEEELEAIRQRARAAAGYIPPVMGATPAKPPPRKPAATPGSAPYNPNYTPRQPPAYPPPPAGPSPYANIPYKKRGPGPTPPYTPSLSTPRTPSVPVRTPSSTFSSRSGQLQSQQKWDDMFDQLVMFIEETRATATKGMTDARKAQWVWDGNVPTNYKTKDGKALGRWINNQRSAKSKGTLKDEREVRLVSTGLKWSVLTTNSWKDMMRELEQYVKEQEKSGRKWDGNVPTNYKIKSLGVGGEEKNLGRWINRQRSLFQSGKLKEDRQRHLERIGLRWSVLLTSSWTSMYSCLCKYADQERRRSQDGTWDGSVPIHYKTTTNPPMSLGKWVNRQQSAHSKGRLKLEFVKRLESTGLKWNYVDPFGGDDDYFVGEEFIPSSVLSSVPESVPSSFAAAAAKPKALFFATPGGQQIGHVSTVTVQTHVISRPAVQATPAASRPAIQTQTISRLAVQATPSQTVSRPVVQASPTATPSTSRLATPFAAQSASAPAAQSASAFTTQSAPADQPTPAITAPKQPAEEIKKPKVPPPPVQSLAAEQPTEEKTEEGAI</sequence>
<feature type="compositionally biased region" description="Polar residues" evidence="1">
    <location>
        <begin position="806"/>
        <end position="821"/>
    </location>
</feature>
<dbReference type="PANTHER" id="PTHR33418:SF1">
    <property type="entry name" value="HELICASE-ASSOCIATED DOMAIN-CONTAINING PROTEIN"/>
    <property type="match status" value="1"/>
</dbReference>
<feature type="region of interest" description="Disordered" evidence="1">
    <location>
        <begin position="1131"/>
        <end position="1224"/>
    </location>
</feature>
<evidence type="ECO:0000313" key="3">
    <source>
        <dbReference type="EMBL" id="EED95375.1"/>
    </source>
</evidence>
<accession>B8BV04</accession>
<dbReference type="EMBL" id="CM000639">
    <property type="protein sequence ID" value="EED95375.1"/>
    <property type="molecule type" value="Genomic_DNA"/>
</dbReference>
<dbReference type="InterPro" id="IPR005114">
    <property type="entry name" value="Helicase_assoc"/>
</dbReference>
<feature type="compositionally biased region" description="Polar residues" evidence="1">
    <location>
        <begin position="1562"/>
        <end position="1587"/>
    </location>
</feature>
<feature type="compositionally biased region" description="Basic and acidic residues" evidence="1">
    <location>
        <begin position="61"/>
        <end position="78"/>
    </location>
</feature>
<feature type="compositionally biased region" description="Low complexity" evidence="1">
    <location>
        <begin position="1588"/>
        <end position="1614"/>
    </location>
</feature>
<evidence type="ECO:0000259" key="2">
    <source>
        <dbReference type="Pfam" id="PF03457"/>
    </source>
</evidence>
<feature type="region of interest" description="Disordered" evidence="1">
    <location>
        <begin position="932"/>
        <end position="959"/>
    </location>
</feature>
<feature type="compositionally biased region" description="Polar residues" evidence="1">
    <location>
        <begin position="153"/>
        <end position="163"/>
    </location>
</feature>
<feature type="region of interest" description="Disordered" evidence="1">
    <location>
        <begin position="891"/>
        <end position="915"/>
    </location>
</feature>
<dbReference type="PANTHER" id="PTHR33418">
    <property type="entry name" value="HELICASE-ASSOCIATED"/>
    <property type="match status" value="1"/>
</dbReference>
<dbReference type="HOGENOM" id="CLU_242210_0_0_1"/>
<feature type="compositionally biased region" description="Polar residues" evidence="1">
    <location>
        <begin position="496"/>
        <end position="508"/>
    </location>
</feature>
<protein>
    <recommendedName>
        <fullName evidence="2">Helicase-associated domain-containing protein</fullName>
    </recommendedName>
</protein>
<proteinExistence type="predicted"/>
<feature type="region of interest" description="Disordered" evidence="1">
    <location>
        <begin position="1"/>
        <end position="163"/>
    </location>
</feature>
<dbReference type="InParanoid" id="B8BV04"/>
<keyword evidence="4" id="KW-1185">Reference proteome</keyword>
<feature type="region of interest" description="Disordered" evidence="1">
    <location>
        <begin position="769"/>
        <end position="821"/>
    </location>
</feature>
<feature type="region of interest" description="Disordered" evidence="1">
    <location>
        <begin position="476"/>
        <end position="560"/>
    </location>
</feature>
<dbReference type="Proteomes" id="UP000001449">
    <property type="component" value="Chromosome 2"/>
</dbReference>
<organism evidence="3 4">
    <name type="scientific">Thalassiosira pseudonana</name>
    <name type="common">Marine diatom</name>
    <name type="synonym">Cyclotella nana</name>
    <dbReference type="NCBI Taxonomy" id="35128"/>
    <lineage>
        <taxon>Eukaryota</taxon>
        <taxon>Sar</taxon>
        <taxon>Stramenopiles</taxon>
        <taxon>Ochrophyta</taxon>
        <taxon>Bacillariophyta</taxon>
        <taxon>Coscinodiscophyceae</taxon>
        <taxon>Thalassiosirophycidae</taxon>
        <taxon>Thalassiosirales</taxon>
        <taxon>Thalassiosiraceae</taxon>
        <taxon>Thalassiosira</taxon>
    </lineage>
</organism>
<dbReference type="GeneID" id="7443069"/>
<feature type="compositionally biased region" description="Pro residues" evidence="1">
    <location>
        <begin position="1161"/>
        <end position="1173"/>
    </location>
</feature>
<dbReference type="Pfam" id="PF03457">
    <property type="entry name" value="HA"/>
    <property type="match status" value="2"/>
</dbReference>
<reference evidence="3 4" key="2">
    <citation type="journal article" date="2008" name="Nature">
        <title>The Phaeodactylum genome reveals the evolutionary history of diatom genomes.</title>
        <authorList>
            <person name="Bowler C."/>
            <person name="Allen A.E."/>
            <person name="Badger J.H."/>
            <person name="Grimwood J."/>
            <person name="Jabbari K."/>
            <person name="Kuo A."/>
            <person name="Maheswari U."/>
            <person name="Martens C."/>
            <person name="Maumus F."/>
            <person name="Otillar R.P."/>
            <person name="Rayko E."/>
            <person name="Salamov A."/>
            <person name="Vandepoele K."/>
            <person name="Beszteri B."/>
            <person name="Gruber A."/>
            <person name="Heijde M."/>
            <person name="Katinka M."/>
            <person name="Mock T."/>
            <person name="Valentin K."/>
            <person name="Verret F."/>
            <person name="Berges J.A."/>
            <person name="Brownlee C."/>
            <person name="Cadoret J.P."/>
            <person name="Chiovitti A."/>
            <person name="Choi C.J."/>
            <person name="Coesel S."/>
            <person name="De Martino A."/>
            <person name="Detter J.C."/>
            <person name="Durkin C."/>
            <person name="Falciatore A."/>
            <person name="Fournet J."/>
            <person name="Haruta M."/>
            <person name="Huysman M.J."/>
            <person name="Jenkins B.D."/>
            <person name="Jiroutova K."/>
            <person name="Jorgensen R.E."/>
            <person name="Joubert Y."/>
            <person name="Kaplan A."/>
            <person name="Kroger N."/>
            <person name="Kroth P.G."/>
            <person name="La Roche J."/>
            <person name="Lindquist E."/>
            <person name="Lommer M."/>
            <person name="Martin-Jezequel V."/>
            <person name="Lopez P.J."/>
            <person name="Lucas S."/>
            <person name="Mangogna M."/>
            <person name="McGinnis K."/>
            <person name="Medlin L.K."/>
            <person name="Montsant A."/>
            <person name="Oudot-Le Secq M.P."/>
            <person name="Napoli C."/>
            <person name="Obornik M."/>
            <person name="Parker M.S."/>
            <person name="Petit J.L."/>
            <person name="Porcel B.M."/>
            <person name="Poulsen N."/>
            <person name="Robison M."/>
            <person name="Rychlewski L."/>
            <person name="Rynearson T.A."/>
            <person name="Schmutz J."/>
            <person name="Shapiro H."/>
            <person name="Siaut M."/>
            <person name="Stanley M."/>
            <person name="Sussman M.R."/>
            <person name="Taylor A.R."/>
            <person name="Vardi A."/>
            <person name="von Dassow P."/>
            <person name="Vyverman W."/>
            <person name="Willis A."/>
            <person name="Wyrwicz L.S."/>
            <person name="Rokhsar D.S."/>
            <person name="Weissenbach J."/>
            <person name="Armbrust E.V."/>
            <person name="Green B.R."/>
            <person name="Van de Peer Y."/>
            <person name="Grigoriev I.V."/>
        </authorList>
    </citation>
    <scope>NUCLEOTIDE SEQUENCE [LARGE SCALE GENOMIC DNA]</scope>
    <source>
        <strain evidence="3 4">CCMP1335</strain>
    </source>
</reference>
<feature type="domain" description="Helicase-associated" evidence="2">
    <location>
        <begin position="1223"/>
        <end position="1302"/>
    </location>
</feature>
<feature type="compositionally biased region" description="Polar residues" evidence="1">
    <location>
        <begin position="949"/>
        <end position="959"/>
    </location>
</feature>
<feature type="region of interest" description="Disordered" evidence="1">
    <location>
        <begin position="434"/>
        <end position="462"/>
    </location>
</feature>
<feature type="domain" description="Helicase-associated" evidence="2">
    <location>
        <begin position="1311"/>
        <end position="1384"/>
    </location>
</feature>
<evidence type="ECO:0000256" key="1">
    <source>
        <dbReference type="SAM" id="MobiDB-lite"/>
    </source>
</evidence>
<name>B8BV04_THAPS</name>
<dbReference type="KEGG" id="tps:THAPSDRAFT_21375"/>
<feature type="compositionally biased region" description="Low complexity" evidence="1">
    <location>
        <begin position="186"/>
        <end position="205"/>
    </location>
</feature>
<feature type="compositionally biased region" description="Basic and acidic residues" evidence="1">
    <location>
        <begin position="127"/>
        <end position="152"/>
    </location>
</feature>
<feature type="region of interest" description="Disordered" evidence="1">
    <location>
        <begin position="992"/>
        <end position="1099"/>
    </location>
</feature>
<feature type="compositionally biased region" description="Low complexity" evidence="1">
    <location>
        <begin position="1038"/>
        <end position="1055"/>
    </location>
</feature>
<feature type="compositionally biased region" description="Basic and acidic residues" evidence="1">
    <location>
        <begin position="1650"/>
        <end position="1659"/>
    </location>
</feature>
<feature type="compositionally biased region" description="Polar residues" evidence="1">
    <location>
        <begin position="212"/>
        <end position="222"/>
    </location>
</feature>
<dbReference type="PaxDb" id="35128-Thaps21375"/>
<feature type="compositionally biased region" description="Low complexity" evidence="1">
    <location>
        <begin position="1018"/>
        <end position="1031"/>
    </location>
</feature>
<dbReference type="eggNOG" id="ENOG502T6MJ">
    <property type="taxonomic scope" value="Eukaryota"/>
</dbReference>
<feature type="region of interest" description="Disordered" evidence="1">
    <location>
        <begin position="183"/>
        <end position="261"/>
    </location>
</feature>
<reference evidence="3 4" key="1">
    <citation type="journal article" date="2004" name="Science">
        <title>The genome of the diatom Thalassiosira pseudonana: ecology, evolution, and metabolism.</title>
        <authorList>
            <person name="Armbrust E.V."/>
            <person name="Berges J.A."/>
            <person name="Bowler C."/>
            <person name="Green B.R."/>
            <person name="Martinez D."/>
            <person name="Putnam N.H."/>
            <person name="Zhou S."/>
            <person name="Allen A.E."/>
            <person name="Apt K.E."/>
            <person name="Bechner M."/>
            <person name="Brzezinski M.A."/>
            <person name="Chaal B.K."/>
            <person name="Chiovitti A."/>
            <person name="Davis A.K."/>
            <person name="Demarest M.S."/>
            <person name="Detter J.C."/>
            <person name="Glavina T."/>
            <person name="Goodstein D."/>
            <person name="Hadi M.Z."/>
            <person name="Hellsten U."/>
            <person name="Hildebrand M."/>
            <person name="Jenkins B.D."/>
            <person name="Jurka J."/>
            <person name="Kapitonov V.V."/>
            <person name="Kroger N."/>
            <person name="Lau W.W."/>
            <person name="Lane T.W."/>
            <person name="Larimer F.W."/>
            <person name="Lippmeier J.C."/>
            <person name="Lucas S."/>
            <person name="Medina M."/>
            <person name="Montsant A."/>
            <person name="Obornik M."/>
            <person name="Parker M.S."/>
            <person name="Palenik B."/>
            <person name="Pazour G.J."/>
            <person name="Richardson P.M."/>
            <person name="Rynearson T.A."/>
            <person name="Saito M.A."/>
            <person name="Schwartz D.C."/>
            <person name="Thamatrakoln K."/>
            <person name="Valentin K."/>
            <person name="Vardi A."/>
            <person name="Wilkerson F.P."/>
            <person name="Rokhsar D.S."/>
        </authorList>
    </citation>
    <scope>NUCLEOTIDE SEQUENCE [LARGE SCALE GENOMIC DNA]</scope>
    <source>
        <strain evidence="3 4">CCMP1335</strain>
    </source>
</reference>
<feature type="compositionally biased region" description="Low complexity" evidence="1">
    <location>
        <begin position="1194"/>
        <end position="1217"/>
    </location>
</feature>
<feature type="compositionally biased region" description="Basic and acidic residues" evidence="1">
    <location>
        <begin position="8"/>
        <end position="19"/>
    </location>
</feature>
<feature type="compositionally biased region" description="Basic and acidic residues" evidence="1">
    <location>
        <begin position="528"/>
        <end position="538"/>
    </location>
</feature>
<feature type="region of interest" description="Disordered" evidence="1">
    <location>
        <begin position="1562"/>
        <end position="1659"/>
    </location>
</feature>